<keyword evidence="16" id="KW-1185">Reference proteome</keyword>
<evidence type="ECO:0000256" key="3">
    <source>
        <dbReference type="ARBA" id="ARBA00022614"/>
    </source>
</evidence>
<dbReference type="Pfam" id="PF23598">
    <property type="entry name" value="LRR_14"/>
    <property type="match status" value="1"/>
</dbReference>
<feature type="region of interest" description="Disordered" evidence="11">
    <location>
        <begin position="828"/>
        <end position="1134"/>
    </location>
</feature>
<keyword evidence="3" id="KW-0433">Leucine-rich repeat</keyword>
<dbReference type="OrthoDB" id="10263384at2759"/>
<dbReference type="Pfam" id="PF13855">
    <property type="entry name" value="LRR_8"/>
    <property type="match status" value="1"/>
</dbReference>
<feature type="domain" description="Protein kinase" evidence="13">
    <location>
        <begin position="1427"/>
        <end position="1660"/>
    </location>
</feature>
<dbReference type="GO" id="GO:0016020">
    <property type="term" value="C:membrane"/>
    <property type="evidence" value="ECO:0007669"/>
    <property type="project" value="UniProtKB-SubCell"/>
</dbReference>
<dbReference type="InterPro" id="IPR001611">
    <property type="entry name" value="Leu-rich_rpt"/>
</dbReference>
<proteinExistence type="inferred from homology"/>
<dbReference type="GO" id="GO:0006886">
    <property type="term" value="P:intracellular protein transport"/>
    <property type="evidence" value="ECO:0007669"/>
    <property type="project" value="InterPro"/>
</dbReference>
<evidence type="ECO:0000256" key="9">
    <source>
        <dbReference type="ARBA" id="ARBA00023157"/>
    </source>
</evidence>
<dbReference type="InterPro" id="IPR011009">
    <property type="entry name" value="Kinase-like_dom_sf"/>
</dbReference>
<dbReference type="PANTHER" id="PTHR48060">
    <property type="entry name" value="DNA DAMAGE-REPAIR/TOLERATION PROTEIN DRT100"/>
    <property type="match status" value="1"/>
</dbReference>
<dbReference type="Gene3D" id="3.80.10.10">
    <property type="entry name" value="Ribonuclease Inhibitor"/>
    <property type="match status" value="4"/>
</dbReference>
<gene>
    <name evidence="15" type="ORF">PROFUN_03924</name>
</gene>
<feature type="compositionally biased region" description="Low complexity" evidence="11">
    <location>
        <begin position="831"/>
        <end position="1134"/>
    </location>
</feature>
<accession>A0A2P6MTQ2</accession>
<dbReference type="FunFam" id="3.80.10.10:FF:000095">
    <property type="entry name" value="LRR receptor-like serine/threonine-protein kinase GSO1"/>
    <property type="match status" value="1"/>
</dbReference>
<keyword evidence="6" id="KW-0677">Repeat</keyword>
<evidence type="ECO:0000259" key="13">
    <source>
        <dbReference type="PROSITE" id="PS50011"/>
    </source>
</evidence>
<evidence type="ECO:0000256" key="10">
    <source>
        <dbReference type="ARBA" id="ARBA00023170"/>
    </source>
</evidence>
<dbReference type="Gene3D" id="2.60.220.50">
    <property type="match status" value="1"/>
</dbReference>
<evidence type="ECO:0000256" key="2">
    <source>
        <dbReference type="ARBA" id="ARBA00009100"/>
    </source>
</evidence>
<feature type="transmembrane region" description="Helical" evidence="12">
    <location>
        <begin position="1379"/>
        <end position="1403"/>
    </location>
</feature>
<keyword evidence="4 12" id="KW-0812">Transmembrane</keyword>
<dbReference type="InterPro" id="IPR003591">
    <property type="entry name" value="Leu-rich_rpt_typical-subtyp"/>
</dbReference>
<keyword evidence="9" id="KW-1015">Disulfide bond</keyword>
<dbReference type="InterPro" id="IPR000719">
    <property type="entry name" value="Prot_kinase_dom"/>
</dbReference>
<dbReference type="Gene3D" id="1.10.510.10">
    <property type="entry name" value="Transferase(Phosphotransferase) domain 1"/>
    <property type="match status" value="1"/>
</dbReference>
<evidence type="ECO:0000256" key="4">
    <source>
        <dbReference type="ARBA" id="ARBA00022692"/>
    </source>
</evidence>
<dbReference type="Pfam" id="PF07714">
    <property type="entry name" value="PK_Tyr_Ser-Thr"/>
    <property type="match status" value="1"/>
</dbReference>
<dbReference type="PANTHER" id="PTHR48060:SF21">
    <property type="entry name" value="L DOMAIN-LIKE PROTEIN"/>
    <property type="match status" value="1"/>
</dbReference>
<organism evidence="15 16">
    <name type="scientific">Planoprotostelium fungivorum</name>
    <dbReference type="NCBI Taxonomy" id="1890364"/>
    <lineage>
        <taxon>Eukaryota</taxon>
        <taxon>Amoebozoa</taxon>
        <taxon>Evosea</taxon>
        <taxon>Variosea</taxon>
        <taxon>Cavosteliida</taxon>
        <taxon>Cavosteliaceae</taxon>
        <taxon>Planoprotostelium</taxon>
    </lineage>
</organism>
<dbReference type="InterPro" id="IPR046338">
    <property type="entry name" value="GAIN_dom_sf"/>
</dbReference>
<feature type="domain" description="GAIN-B" evidence="14">
    <location>
        <begin position="1223"/>
        <end position="1364"/>
    </location>
</feature>
<comment type="caution">
    <text evidence="15">The sequence shown here is derived from an EMBL/GenBank/DDBJ whole genome shotgun (WGS) entry which is preliminary data.</text>
</comment>
<dbReference type="STRING" id="1890364.A0A2P6MTQ2"/>
<dbReference type="InterPro" id="IPR014752">
    <property type="entry name" value="Arrestin-like_C"/>
</dbReference>
<dbReference type="SMART" id="SM00365">
    <property type="entry name" value="LRR_SD22"/>
    <property type="match status" value="7"/>
</dbReference>
<evidence type="ECO:0000259" key="14">
    <source>
        <dbReference type="PROSITE" id="PS50221"/>
    </source>
</evidence>
<evidence type="ECO:0000256" key="8">
    <source>
        <dbReference type="ARBA" id="ARBA00023136"/>
    </source>
</evidence>
<dbReference type="GO" id="GO:0004674">
    <property type="term" value="F:protein serine/threonine kinase activity"/>
    <property type="evidence" value="ECO:0007669"/>
    <property type="project" value="UniProtKB-EC"/>
</dbReference>
<comment type="similarity">
    <text evidence="2">Belongs to the VPS26 family.</text>
</comment>
<dbReference type="Pfam" id="PF01825">
    <property type="entry name" value="GPS"/>
    <property type="match status" value="1"/>
</dbReference>
<dbReference type="PROSITE" id="PS51450">
    <property type="entry name" value="LRR"/>
    <property type="match status" value="4"/>
</dbReference>
<keyword evidence="10" id="KW-0675">Receptor</keyword>
<evidence type="ECO:0000313" key="16">
    <source>
        <dbReference type="Proteomes" id="UP000241769"/>
    </source>
</evidence>
<name>A0A2P6MTQ2_9EUKA</name>
<dbReference type="InterPro" id="IPR001245">
    <property type="entry name" value="Ser-Thr/Tyr_kinase_cat_dom"/>
</dbReference>
<dbReference type="Gene3D" id="2.60.40.640">
    <property type="match status" value="2"/>
</dbReference>
<dbReference type="InterPro" id="IPR053211">
    <property type="entry name" value="DNA_repair-toleration"/>
</dbReference>
<dbReference type="SMART" id="SM00369">
    <property type="entry name" value="LRR_TYP"/>
    <property type="match status" value="8"/>
</dbReference>
<evidence type="ECO:0000313" key="15">
    <source>
        <dbReference type="EMBL" id="PRP75088.1"/>
    </source>
</evidence>
<keyword evidence="8 12" id="KW-0472">Membrane</keyword>
<dbReference type="EMBL" id="MDYQ01000419">
    <property type="protein sequence ID" value="PRP75088.1"/>
    <property type="molecule type" value="Genomic_DNA"/>
</dbReference>
<sequence length="1676" mass="179564">MSLDIRDDVTGVVIISTPSRMSHSGLRLVLEGIVNLKTSRGIMDSGGANNVKPFPNIFATVDLAPAGKFETGDTEIPFEFKLEAMTGNTLYETYNGVFINIQYYIRADLQRGMLAKNLQKQVEFVVEIKSQQTLPPSEPIDFTITPEALENAKKSKNIPHFKMKGQIDAKVFNINKPFTGYIIVEECDEKIRSIEVQLVRVETCGGGTDGVSKESTEIQNIQVADGDPQKGISIPLFMVFPRLFTCPTLITKQFKIEFDVNVVILLADQHVINENFPIKLLRVDESDSIDPLCLLLLLGSAFFVPQTSLEPSGVDNAKSPDESLRSTDLLKPHAVTKGFKVEREMGSGISFRSIWIIHLFLFVPIVCGAYSTATTMRTIWQTLGVDDITRKSEQNLTISQICNAADFIGVTCDGYGNPAQINLYGLALNGSISSSLSSLTTLTSLNLSVNRLTGPIPSAIGSLTSLTVLDLSYNNLIGSIPSSVGNLQSLSYLWLNNNQLNGTIPSVSGLSSIGSLDLSYNSITGLIPSSIGSIKTVQILWLNNNQLNGTFPFIQNLVYLFSLDLSSNAITGSVPPYIGNMTSLNVLWLNNNQLSGVIPPLQNLTSLSFLDLSNNLLSGGIPTSIGNLTSIQYLLLHNNQLSGILPTSIGNLNSLKYLYLYNNQLRGIIPSSVWNLNQLVELALAQNMLTGSISPSISNLTNLQRLFLYNNQFSGSIPSTIGSMSSLSVINLQYNQFSGPLSANFSVINLPNLQGLSLANNFLNGSVTGRNSGLSNLTDLDLSNNNFTSVGYIGVSRTCDMRGNPFFCYPKLNVALICQMPVRCIEPTKPPTSSSTTSSTSKTAPTTSTTSMSSSTTSSTSSATPTTSSTTSSSSTTTTSSTTSSSSTTTTSSTTSSSSTTTTSSTTSSSSTTTTSSTTSSSASIVDPTSSTSSTDAVSTSSTTSPTTDDAPSTSTTDTTSSTYDVIPSSISTVDTTSTSSTTDVTSSTTSTEDTHPTTSSSDMTSTIASTSIDPTTSSTSTESTTSSSSTESTSSSSSAESTSSSSSTESTSSSTDLITSSTSSESTSSSSSTESTSSSSSIESTSSSASIEPTASSSSTESTSSSTSTESTTSSTTAVSTSPTTSFSSTTDISTSSIVSSTNASLASVIDSLYDNDTVISVDRAQSILNSTLLNGTEVGVCETVVTDERQTSRTISAVITALLRNTSSFEYNTRDVSIKLQTYNLSSGGIRTIQSSINDNVAVSLPITAFNSQKVSVSLSSVSFNPFASVQNQAIYSKVVGVSVYSDGREIEIKGTKEKINISMGIIDIIPPNSIAVCQYWNEPRSQWSRDGCGLVVEGDVTICQSDHLTNFSIGIDAAPHQVAAEAGTTSSNQNKAVIAIITCSILGALVLIVVISVTIYRRIYRYDEKDRDISLFTVLDTDGIVFGEKIAEGARGEVWKGTYKETTTVALKKCAQHVDVLRECDVVKALHHPNIVQYLGRNLTENYVVMEWMNHDTLDSYLCLHPQPMLMIVFSIARGLTSALSYLTAMGMVHTRVTPKKVLLSADNGMNVKLQCLSSIVTENSPHQPKKNNMQTAPEIIKGKRYVASGHVYSIGVLLWCMATDNHHLYDDLEDNEVHFVTDKSVDERLAELIAECTEELTEKRPSLSQLSERMRMEQKVVYPEEKDSDLYF</sequence>
<dbReference type="Pfam" id="PF03643">
    <property type="entry name" value="Vps26"/>
    <property type="match status" value="1"/>
</dbReference>
<evidence type="ECO:0000256" key="12">
    <source>
        <dbReference type="SAM" id="Phobius"/>
    </source>
</evidence>
<evidence type="ECO:0000256" key="1">
    <source>
        <dbReference type="ARBA" id="ARBA00004370"/>
    </source>
</evidence>
<dbReference type="Proteomes" id="UP000241769">
    <property type="component" value="Unassembled WGS sequence"/>
</dbReference>
<dbReference type="FunFam" id="3.80.10.10:FF:000062">
    <property type="entry name" value="protein STRUBBELIG-RECEPTOR FAMILY 3"/>
    <property type="match status" value="1"/>
</dbReference>
<dbReference type="SUPFAM" id="SSF56112">
    <property type="entry name" value="Protein kinase-like (PK-like)"/>
    <property type="match status" value="1"/>
</dbReference>
<dbReference type="GO" id="GO:0005524">
    <property type="term" value="F:ATP binding"/>
    <property type="evidence" value="ECO:0007669"/>
    <property type="project" value="InterPro"/>
</dbReference>
<dbReference type="InterPro" id="IPR032675">
    <property type="entry name" value="LRR_dom_sf"/>
</dbReference>
<comment type="subcellular location">
    <subcellularLocation>
        <location evidence="1">Membrane</location>
    </subcellularLocation>
</comment>
<dbReference type="Pfam" id="PF00560">
    <property type="entry name" value="LRR_1"/>
    <property type="match status" value="2"/>
</dbReference>
<dbReference type="PROSITE" id="PS50011">
    <property type="entry name" value="PROTEIN_KINASE_DOM"/>
    <property type="match status" value="1"/>
</dbReference>
<evidence type="ECO:0008006" key="17">
    <source>
        <dbReference type="Google" id="ProtNLM"/>
    </source>
</evidence>
<keyword evidence="7 12" id="KW-1133">Transmembrane helix</keyword>
<dbReference type="SUPFAM" id="SSF52058">
    <property type="entry name" value="L domain-like"/>
    <property type="match status" value="2"/>
</dbReference>
<dbReference type="InParanoid" id="A0A2P6MTQ2"/>
<evidence type="ECO:0000256" key="7">
    <source>
        <dbReference type="ARBA" id="ARBA00022989"/>
    </source>
</evidence>
<dbReference type="PROSITE" id="PS50221">
    <property type="entry name" value="GAIN_B"/>
    <property type="match status" value="1"/>
</dbReference>
<dbReference type="InterPro" id="IPR000203">
    <property type="entry name" value="GPS"/>
</dbReference>
<protein>
    <recommendedName>
        <fullName evidence="17">LRR receptor-like serine/threonine-protein kinase</fullName>
    </recommendedName>
</protein>
<dbReference type="SMART" id="SM00303">
    <property type="entry name" value="GPS"/>
    <property type="match status" value="1"/>
</dbReference>
<reference evidence="15 16" key="1">
    <citation type="journal article" date="2018" name="Genome Biol. Evol.">
        <title>Multiple Roots of Fruiting Body Formation in Amoebozoa.</title>
        <authorList>
            <person name="Hillmann F."/>
            <person name="Forbes G."/>
            <person name="Novohradska S."/>
            <person name="Ferling I."/>
            <person name="Riege K."/>
            <person name="Groth M."/>
            <person name="Westermann M."/>
            <person name="Marz M."/>
            <person name="Spaller T."/>
            <person name="Winckler T."/>
            <person name="Schaap P."/>
            <person name="Glockner G."/>
        </authorList>
    </citation>
    <scope>NUCLEOTIDE SEQUENCE [LARGE SCALE GENOMIC DNA]</scope>
    <source>
        <strain evidence="15 16">Jena</strain>
    </source>
</reference>
<keyword evidence="5" id="KW-0732">Signal</keyword>
<dbReference type="InterPro" id="IPR055414">
    <property type="entry name" value="LRR_R13L4/SHOC2-like"/>
</dbReference>
<evidence type="ECO:0000256" key="6">
    <source>
        <dbReference type="ARBA" id="ARBA00022737"/>
    </source>
</evidence>
<evidence type="ECO:0000256" key="5">
    <source>
        <dbReference type="ARBA" id="ARBA00022729"/>
    </source>
</evidence>
<evidence type="ECO:0000256" key="11">
    <source>
        <dbReference type="SAM" id="MobiDB-lite"/>
    </source>
</evidence>
<dbReference type="InterPro" id="IPR057244">
    <property type="entry name" value="GAIN_B"/>
</dbReference>
<dbReference type="InterPro" id="IPR028934">
    <property type="entry name" value="Vps26-related"/>
</dbReference>